<evidence type="ECO:0000256" key="6">
    <source>
        <dbReference type="RuleBase" id="RU003983"/>
    </source>
</evidence>
<feature type="transmembrane region" description="Helical" evidence="7">
    <location>
        <begin position="96"/>
        <end position="118"/>
    </location>
</feature>
<evidence type="ECO:0000256" key="3">
    <source>
        <dbReference type="ARBA" id="ARBA00022801"/>
    </source>
</evidence>
<comment type="similarity">
    <text evidence="6">Belongs to the peptidase M48 family.</text>
</comment>
<feature type="domain" description="CAAX prenyl protease 1 N-terminal" evidence="9">
    <location>
        <begin position="24"/>
        <end position="202"/>
    </location>
</feature>
<dbReference type="InterPro" id="IPR032456">
    <property type="entry name" value="Peptidase_M48_N"/>
</dbReference>
<accession>A0ABN6VWJ1</accession>
<dbReference type="CDD" id="cd07343">
    <property type="entry name" value="M48A_Zmpste24p_like"/>
    <property type="match status" value="1"/>
</dbReference>
<dbReference type="RefSeq" id="WP_282000867.1">
    <property type="nucleotide sequence ID" value="NZ_AP027151.1"/>
</dbReference>
<keyword evidence="7" id="KW-0812">Transmembrane</keyword>
<evidence type="ECO:0000313" key="10">
    <source>
        <dbReference type="EMBL" id="BDV44778.1"/>
    </source>
</evidence>
<keyword evidence="5 6" id="KW-0482">Metalloprotease</keyword>
<feature type="transmembrane region" description="Helical" evidence="7">
    <location>
        <begin position="139"/>
        <end position="163"/>
    </location>
</feature>
<keyword evidence="1 6" id="KW-0645">Protease</keyword>
<dbReference type="PANTHER" id="PTHR10120">
    <property type="entry name" value="CAAX PRENYL PROTEASE 1"/>
    <property type="match status" value="1"/>
</dbReference>
<evidence type="ECO:0000313" key="11">
    <source>
        <dbReference type="Proteomes" id="UP001317705"/>
    </source>
</evidence>
<name>A0ABN6VWJ1_9BACT</name>
<dbReference type="InterPro" id="IPR027057">
    <property type="entry name" value="CAXX_Prtase_1"/>
</dbReference>
<evidence type="ECO:0000259" key="9">
    <source>
        <dbReference type="Pfam" id="PF16491"/>
    </source>
</evidence>
<evidence type="ECO:0000256" key="1">
    <source>
        <dbReference type="ARBA" id="ARBA00022670"/>
    </source>
</evidence>
<evidence type="ECO:0000256" key="7">
    <source>
        <dbReference type="SAM" id="Phobius"/>
    </source>
</evidence>
<evidence type="ECO:0000256" key="4">
    <source>
        <dbReference type="ARBA" id="ARBA00022833"/>
    </source>
</evidence>
<evidence type="ECO:0000256" key="5">
    <source>
        <dbReference type="ARBA" id="ARBA00023049"/>
    </source>
</evidence>
<protein>
    <submittedName>
        <fullName evidence="10">Peptidase M48</fullName>
    </submittedName>
</protein>
<feature type="transmembrane region" description="Helical" evidence="7">
    <location>
        <begin position="66"/>
        <end position="84"/>
    </location>
</feature>
<dbReference type="EMBL" id="AP027151">
    <property type="protein sequence ID" value="BDV44778.1"/>
    <property type="molecule type" value="Genomic_DNA"/>
</dbReference>
<keyword evidence="7" id="KW-1133">Transmembrane helix</keyword>
<dbReference type="Gene3D" id="3.30.2010.10">
    <property type="entry name" value="Metalloproteases ('zincins'), catalytic domain"/>
    <property type="match status" value="1"/>
</dbReference>
<reference evidence="10 11" key="1">
    <citation type="submission" date="2022-12" db="EMBL/GenBank/DDBJ databases">
        <title>Polyphasic characterization of Geotalea uranireducens NIT-SL11 newly isolated from a complex of sewage sludge and microbially reduced graphene oxide.</title>
        <authorList>
            <person name="Xie L."/>
            <person name="Yoshida N."/>
            <person name="Meng L."/>
        </authorList>
    </citation>
    <scope>NUCLEOTIDE SEQUENCE [LARGE SCALE GENOMIC DNA]</scope>
    <source>
        <strain evidence="10 11">NIT-SL11</strain>
    </source>
</reference>
<evidence type="ECO:0000259" key="8">
    <source>
        <dbReference type="Pfam" id="PF01435"/>
    </source>
</evidence>
<keyword evidence="2" id="KW-0479">Metal-binding</keyword>
<keyword evidence="11" id="KW-1185">Reference proteome</keyword>
<proteinExistence type="inferred from homology"/>
<keyword evidence="7" id="KW-0472">Membrane</keyword>
<gene>
    <name evidence="10" type="ORF">GURASL_37010</name>
</gene>
<dbReference type="Pfam" id="PF01435">
    <property type="entry name" value="Peptidase_M48"/>
    <property type="match status" value="1"/>
</dbReference>
<feature type="transmembrane region" description="Helical" evidence="7">
    <location>
        <begin position="289"/>
        <end position="307"/>
    </location>
</feature>
<sequence length="422" mass="47028">MTAAIIICYLLTSAAAYALRLLNLQFLKRHGTTVPAALAGAISPETLDRTVAYTVDSSRFGLIESLFDDILLLLFLFGGILPVFDHWVLTNAGGSFVVAGLAFFLPLTLVQAVLSIPFDLYETFRLESRYGFNTTTMRLWFADLLKSTGLSLVISALLLSGAFALVKASPQRWWLWVWLFFALVTVVMMYLAPYVIEPLFNKFEPVSEEGLEEEIKSLAERAGLRVSRVMQVDASRRSRHSNAYFTGIGRVKRIVLYDTLLQQMTHREILAVLAHEIGHWKKGHIRNRLLLTEVGALAVSYLVWRLIDWGGLPGLIGLPGGSFAAQLVILGFLGAIVSFPITPLSSWLSRRHEWQADRFATELSGDPEALASALVKLSKENLANLHPHPLYAAFYYSHPPVVERITALRLAAARRNPPVPQR</sequence>
<keyword evidence="4 6" id="KW-0862">Zinc</keyword>
<feature type="transmembrane region" description="Helical" evidence="7">
    <location>
        <begin position="327"/>
        <end position="348"/>
    </location>
</feature>
<dbReference type="Pfam" id="PF16491">
    <property type="entry name" value="Peptidase_M48_N"/>
    <property type="match status" value="1"/>
</dbReference>
<comment type="cofactor">
    <cofactor evidence="6">
        <name>Zn(2+)</name>
        <dbReference type="ChEBI" id="CHEBI:29105"/>
    </cofactor>
    <text evidence="6">Binds 1 zinc ion per subunit.</text>
</comment>
<organism evidence="10 11">
    <name type="scientific">Geotalea uraniireducens</name>
    <dbReference type="NCBI Taxonomy" id="351604"/>
    <lineage>
        <taxon>Bacteria</taxon>
        <taxon>Pseudomonadati</taxon>
        <taxon>Thermodesulfobacteriota</taxon>
        <taxon>Desulfuromonadia</taxon>
        <taxon>Geobacterales</taxon>
        <taxon>Geobacteraceae</taxon>
        <taxon>Geotalea</taxon>
    </lineage>
</organism>
<dbReference type="InterPro" id="IPR001915">
    <property type="entry name" value="Peptidase_M48"/>
</dbReference>
<dbReference type="Proteomes" id="UP001317705">
    <property type="component" value="Chromosome"/>
</dbReference>
<feature type="transmembrane region" description="Helical" evidence="7">
    <location>
        <begin position="175"/>
        <end position="196"/>
    </location>
</feature>
<feature type="domain" description="Peptidase M48" evidence="8">
    <location>
        <begin position="208"/>
        <end position="409"/>
    </location>
</feature>
<keyword evidence="3 6" id="KW-0378">Hydrolase</keyword>
<evidence type="ECO:0000256" key="2">
    <source>
        <dbReference type="ARBA" id="ARBA00022723"/>
    </source>
</evidence>